<evidence type="ECO:0008006" key="3">
    <source>
        <dbReference type="Google" id="ProtNLM"/>
    </source>
</evidence>
<protein>
    <recommendedName>
        <fullName evidence="3">Cytoplasmic protein</fullName>
    </recommendedName>
</protein>
<dbReference type="STRING" id="323259.Mhun_1893"/>
<dbReference type="HOGENOM" id="CLU_101277_0_0_2"/>
<evidence type="ECO:0000313" key="1">
    <source>
        <dbReference type="EMBL" id="ABD41608.1"/>
    </source>
</evidence>
<accession>Q2FRK3</accession>
<dbReference type="InParanoid" id="Q2FRK3"/>
<dbReference type="GeneID" id="3922103"/>
<proteinExistence type="predicted"/>
<dbReference type="RefSeq" id="WP_011448872.1">
    <property type="nucleotide sequence ID" value="NC_007796.1"/>
</dbReference>
<dbReference type="KEGG" id="mhu:Mhun_1893"/>
<dbReference type="OrthoDB" id="266695at2157"/>
<organism evidence="1 2">
    <name type="scientific">Methanospirillum hungatei JF-1 (strain ATCC 27890 / DSM 864 / NBRC 100397 / JF-1)</name>
    <dbReference type="NCBI Taxonomy" id="323259"/>
    <lineage>
        <taxon>Archaea</taxon>
        <taxon>Methanobacteriati</taxon>
        <taxon>Methanobacteriota</taxon>
        <taxon>Stenosarchaea group</taxon>
        <taxon>Methanomicrobia</taxon>
        <taxon>Methanomicrobiales</taxon>
        <taxon>Methanospirillaceae</taxon>
        <taxon>Methanospirillum</taxon>
    </lineage>
</organism>
<name>Q2FRK3_METHJ</name>
<dbReference type="EMBL" id="CP000254">
    <property type="protein sequence ID" value="ABD41608.1"/>
    <property type="molecule type" value="Genomic_DNA"/>
</dbReference>
<dbReference type="EnsemblBacteria" id="ABD41608">
    <property type="protein sequence ID" value="ABD41608"/>
    <property type="gene ID" value="Mhun_1893"/>
</dbReference>
<dbReference type="Pfam" id="PF08747">
    <property type="entry name" value="BrxB"/>
    <property type="match status" value="1"/>
</dbReference>
<keyword evidence="2" id="KW-1185">Reference proteome</keyword>
<evidence type="ECO:0000313" key="2">
    <source>
        <dbReference type="Proteomes" id="UP000001941"/>
    </source>
</evidence>
<dbReference type="Proteomes" id="UP000001941">
    <property type="component" value="Chromosome"/>
</dbReference>
<dbReference type="AlphaFoldDB" id="Q2FRK3"/>
<reference evidence="2" key="1">
    <citation type="journal article" date="2016" name="Stand. Genomic Sci.">
        <title>Complete genome sequence of Methanospirillum hungatei type strain JF1.</title>
        <authorList>
            <person name="Gunsalus R.P."/>
            <person name="Cook L.E."/>
            <person name="Crable B."/>
            <person name="Rohlin L."/>
            <person name="McDonald E."/>
            <person name="Mouttaki H."/>
            <person name="Sieber J.R."/>
            <person name="Poweleit N."/>
            <person name="Zhou H."/>
            <person name="Lapidus A.L."/>
            <person name="Daligault H.E."/>
            <person name="Land M."/>
            <person name="Gilna P."/>
            <person name="Ivanova N."/>
            <person name="Kyrpides N."/>
            <person name="Culley D.E."/>
            <person name="McInerney M.J."/>
        </authorList>
    </citation>
    <scope>NUCLEOTIDE SEQUENCE [LARGE SCALE GENOMIC DNA]</scope>
    <source>
        <strain evidence="2">ATCC 27890 / DSM 864 / NBRC 100397 / JF-1</strain>
    </source>
</reference>
<sequence length="192" mass="22528">MNTEARMELLKGKIVREDFLKARGLGNEIPFWIFDYPPEDEHFVRYSIRKIQEKLTSRSIHYMEIDLYELCLEIIESKISSDKINEFEKNKGSDKLLKKLQIILKPENLKNEIQQRVVSEDAFELILLTGIGKAWPLIRLHSILNNLQPVLGNIPLLAFYPGEYTNSELSLFRKFKDANYYRAFRMIDEGTA</sequence>
<dbReference type="eggNOG" id="arCOG05220">
    <property type="taxonomic scope" value="Archaea"/>
</dbReference>
<dbReference type="InterPro" id="IPR014858">
    <property type="entry name" value="BrxB"/>
</dbReference>
<gene>
    <name evidence="1" type="ordered locus">Mhun_1893</name>
</gene>